<dbReference type="InterPro" id="IPR011613">
    <property type="entry name" value="GH15-like"/>
</dbReference>
<feature type="compositionally biased region" description="Polar residues" evidence="14">
    <location>
        <begin position="1005"/>
        <end position="1018"/>
    </location>
</feature>
<sequence>MRNRSNSGVRLDYYQRLINRTILKHQSPVTGLFPASETNSHAWVRDNVYSIYSVWGLALAYRKTADLDEDLAKAYELEQSVVKLMRGLLLCMMNQVDKLEKFKHTQNPKDSLHAKYCSKTSKIVVGDNDWGHLQIDATSLYLLTLAQMTASGLQIIYTLDEVAFIQNLVFYIETAYRNPDYGIWERGDKTNHGLPELNSSSIGMAKAALEAINEIDLFGARGGPASIIHVLPDEAQQCQAILHSMLPRESSSKEIDAGLITVISFPAFAVDDPEIIDRTREDIKSKLMGKYGFARFLRDGYKTAREDSKRLHYEPWELQMFEKIECHWPMFFAYFMLDGLFNTNNAQVEEFKAYLEEVIIKTEDGIPMLPELYTVPADKVEQEIRKPNSQKRNPIGKLPNMWGQSMYILGRIVDEGFISPGELDPLNRRLVMEPKPDVVVQVVILAEDSLIQTKLANQGIEVQTVPEVDPIRVYPARVLSQLYSLLGKNKHLGLTGRPSSEIGLLATSKLYVLQDQTLAFIPQFVDQHQFYLPLDIEFLVDHMKNNVDFLARNWRMMGRPTFIFPVNGAMLARTRTREKVNSDQFHEPPSTLVATIKKLQSGYIAGTRVHLGTLSDFVSTSCVTKLSFVHQLDDSSQGHGQIKVAGLESQIMDMIGDVLIDTCPRPRLLSKACKSKKRHLSTRSTASVAGIVRRTRSIQVDPEQIPEIHAQLEKRMQERLAAENHSIHHLKGSPCPSPKGSPTMQRKYLFMDPKHFHSEFGYENVNVTELLEQLNQTEVLSEQADVIHFLFVKKGPDWDTEVGGNTCTVRELLVELYEKAGHWKQWWLVRHSAGMLRKRVEDLALAVTDLLVRQKQLSVGLPPHREKIITRPLPPDELATIIYDACGEDLSTASLTQELLIYLAMFIRTEPKLFNEMLRLRVGLIIQVMASELSRALKCSGEEASDHLVNLSPYELKTLLHHILSGKEFVISSDDSVNIGEKIISADRCKSQMSRSDLPTVVTPPGSSSVTEVSFDNSENSEDRQGQWLRRRRLDGALNRVPVGFYSRVWKVLEKCHGLSLEGQFLPQSLTREMTPGEFKFALQVETVLNKIPQPEYRQLMVEALMVLTMLTEDDCSKINLGYVIHVDKLVQEANNLFMADQHVPQHVIDQCRGAAGICQHLYDSAPSGRYGTMSYLCRAVAKQLNLPFGPNGDLECAVS</sequence>
<evidence type="ECO:0000256" key="7">
    <source>
        <dbReference type="ARBA" id="ARBA00022600"/>
    </source>
</evidence>
<dbReference type="SUPFAM" id="SSF48208">
    <property type="entry name" value="Six-hairpin glycosidases"/>
    <property type="match status" value="1"/>
</dbReference>
<dbReference type="GO" id="GO:0005977">
    <property type="term" value="P:glycogen metabolic process"/>
    <property type="evidence" value="ECO:0007669"/>
    <property type="project" value="UniProtKB-KW"/>
</dbReference>
<evidence type="ECO:0000256" key="6">
    <source>
        <dbReference type="ARBA" id="ARBA00022553"/>
    </source>
</evidence>
<keyword evidence="11 13" id="KW-0449">Lipoprotein</keyword>
<dbReference type="Pfam" id="PF00723">
    <property type="entry name" value="Glyco_hydro_15"/>
    <property type="match status" value="1"/>
</dbReference>
<comment type="function">
    <text evidence="1">Phosphorylase b kinase catalyzes the phosphorylation of serine in certain substrates, including troponin I. The alpha chain may bind calmodulin.</text>
</comment>
<reference evidence="17" key="2">
    <citation type="journal article" date="2021" name="Genome Biol. Evol.">
        <title>Developing a high-quality reference genome for a parasitic bivalve with doubly uniparental inheritance (Bivalvia: Unionida).</title>
        <authorList>
            <person name="Smith C.H."/>
        </authorList>
    </citation>
    <scope>NUCLEOTIDE SEQUENCE</scope>
    <source>
        <strain evidence="17">CHS0354</strain>
        <tissue evidence="17">Mantle</tissue>
    </source>
</reference>
<accession>A0AAE0WDX6</accession>
<dbReference type="GO" id="GO:0005516">
    <property type="term" value="F:calmodulin binding"/>
    <property type="evidence" value="ECO:0007669"/>
    <property type="project" value="UniProtKB-KW"/>
</dbReference>
<dbReference type="EMBL" id="JAEAOA010000044">
    <property type="protein sequence ID" value="KAK3611101.1"/>
    <property type="molecule type" value="Genomic_DNA"/>
</dbReference>
<evidence type="ECO:0000259" key="15">
    <source>
        <dbReference type="Pfam" id="PF00723"/>
    </source>
</evidence>
<comment type="pathway">
    <text evidence="3 13">Glycan biosynthesis; glycogen metabolism.</text>
</comment>
<evidence type="ECO:0000256" key="5">
    <source>
        <dbReference type="ARBA" id="ARBA00022475"/>
    </source>
</evidence>
<gene>
    <name evidence="17" type="ORF">CHS0354_000108</name>
</gene>
<evidence type="ECO:0000256" key="8">
    <source>
        <dbReference type="ARBA" id="ARBA00022860"/>
    </source>
</evidence>
<keyword evidence="6" id="KW-0597">Phosphoprotein</keyword>
<keyword evidence="8 13" id="KW-0112">Calmodulin-binding</keyword>
<keyword evidence="5 13" id="KW-1003">Cell membrane</keyword>
<evidence type="ECO:0000256" key="2">
    <source>
        <dbReference type="ARBA" id="ARBA00004342"/>
    </source>
</evidence>
<dbReference type="PANTHER" id="PTHR10749">
    <property type="entry name" value="PHOSPHORYLASE B KINASE REGULATORY SUBUNIT"/>
    <property type="match status" value="1"/>
</dbReference>
<dbReference type="InterPro" id="IPR012341">
    <property type="entry name" value="6hp_glycosidase-like_sf"/>
</dbReference>
<evidence type="ECO:0000313" key="18">
    <source>
        <dbReference type="Proteomes" id="UP001195483"/>
    </source>
</evidence>
<dbReference type="FunFam" id="1.50.10.10:FF:000004">
    <property type="entry name" value="Phosphorylase b kinase regulatory subunit"/>
    <property type="match status" value="1"/>
</dbReference>
<name>A0AAE0WDX6_9BIVA</name>
<dbReference type="InterPro" id="IPR008734">
    <property type="entry name" value="PHK_A/B_su"/>
</dbReference>
<keyword evidence="12 13" id="KW-0636">Prenylation</keyword>
<keyword evidence="9 13" id="KW-0472">Membrane</keyword>
<keyword evidence="7 13" id="KW-0321">Glycogen metabolism</keyword>
<evidence type="ECO:0000259" key="16">
    <source>
        <dbReference type="Pfam" id="PF19292"/>
    </source>
</evidence>
<keyword evidence="10 13" id="KW-0119">Carbohydrate metabolism</keyword>
<comment type="caution">
    <text evidence="17">The sequence shown here is derived from an EMBL/GenBank/DDBJ whole genome shotgun (WGS) entry which is preliminary data.</text>
</comment>
<feature type="domain" description="GH15-like" evidence="15">
    <location>
        <begin position="8"/>
        <end position="923"/>
    </location>
</feature>
<evidence type="ECO:0000313" key="17">
    <source>
        <dbReference type="EMBL" id="KAK3611101.1"/>
    </source>
</evidence>
<dbReference type="PANTHER" id="PTHR10749:SF7">
    <property type="entry name" value="PHOSPHORYLASE B KINASE REGULATORY SUBUNIT ALPHA-RELATED"/>
    <property type="match status" value="1"/>
</dbReference>
<evidence type="ECO:0000256" key="13">
    <source>
        <dbReference type="RuleBase" id="RU364123"/>
    </source>
</evidence>
<comment type="similarity">
    <text evidence="4 13">Belongs to the phosphorylase b kinase regulatory chain family.</text>
</comment>
<evidence type="ECO:0000256" key="12">
    <source>
        <dbReference type="ARBA" id="ARBA00023289"/>
    </source>
</evidence>
<dbReference type="AlphaFoldDB" id="A0AAE0WDX6"/>
<keyword evidence="18" id="KW-1185">Reference proteome</keyword>
<dbReference type="GO" id="GO:0005886">
    <property type="term" value="C:plasma membrane"/>
    <property type="evidence" value="ECO:0007669"/>
    <property type="project" value="UniProtKB-SubCell"/>
</dbReference>
<evidence type="ECO:0000256" key="11">
    <source>
        <dbReference type="ARBA" id="ARBA00023288"/>
    </source>
</evidence>
<comment type="subcellular location">
    <subcellularLocation>
        <location evidence="2 13">Cell membrane</location>
        <topology evidence="2 13">Lipid-anchor</topology>
        <orientation evidence="2 13">Cytoplasmic side</orientation>
    </subcellularLocation>
</comment>
<evidence type="ECO:0000256" key="4">
    <source>
        <dbReference type="ARBA" id="ARBA00007128"/>
    </source>
</evidence>
<dbReference type="Pfam" id="PF19292">
    <property type="entry name" value="KPBB_C"/>
    <property type="match status" value="1"/>
</dbReference>
<reference evidence="17" key="3">
    <citation type="submission" date="2023-05" db="EMBL/GenBank/DDBJ databases">
        <authorList>
            <person name="Smith C.H."/>
        </authorList>
    </citation>
    <scope>NUCLEOTIDE SEQUENCE</scope>
    <source>
        <strain evidence="17">CHS0354</strain>
        <tissue evidence="17">Mantle</tissue>
    </source>
</reference>
<feature type="domain" description="Phosphorylase b kinase regulatory subunit alpha/beta C-terminal" evidence="16">
    <location>
        <begin position="937"/>
        <end position="1167"/>
    </location>
</feature>
<evidence type="ECO:0000256" key="3">
    <source>
        <dbReference type="ARBA" id="ARBA00005131"/>
    </source>
</evidence>
<evidence type="ECO:0000256" key="10">
    <source>
        <dbReference type="ARBA" id="ARBA00023277"/>
    </source>
</evidence>
<reference evidence="17" key="1">
    <citation type="journal article" date="2021" name="Genome Biol. Evol.">
        <title>A High-Quality Reference Genome for a Parasitic Bivalve with Doubly Uniparental Inheritance (Bivalvia: Unionida).</title>
        <authorList>
            <person name="Smith C.H."/>
        </authorList>
    </citation>
    <scope>NUCLEOTIDE SEQUENCE</scope>
    <source>
        <strain evidence="17">CHS0354</strain>
    </source>
</reference>
<organism evidence="17 18">
    <name type="scientific">Potamilus streckersoni</name>
    <dbReference type="NCBI Taxonomy" id="2493646"/>
    <lineage>
        <taxon>Eukaryota</taxon>
        <taxon>Metazoa</taxon>
        <taxon>Spiralia</taxon>
        <taxon>Lophotrochozoa</taxon>
        <taxon>Mollusca</taxon>
        <taxon>Bivalvia</taxon>
        <taxon>Autobranchia</taxon>
        <taxon>Heteroconchia</taxon>
        <taxon>Palaeoheterodonta</taxon>
        <taxon>Unionida</taxon>
        <taxon>Unionoidea</taxon>
        <taxon>Unionidae</taxon>
        <taxon>Ambleminae</taxon>
        <taxon>Lampsilini</taxon>
        <taxon>Potamilus</taxon>
    </lineage>
</organism>
<dbReference type="InterPro" id="IPR008928">
    <property type="entry name" value="6-hairpin_glycosidase_sf"/>
</dbReference>
<proteinExistence type="inferred from homology"/>
<evidence type="ECO:0000256" key="1">
    <source>
        <dbReference type="ARBA" id="ARBA00002837"/>
    </source>
</evidence>
<feature type="region of interest" description="Disordered" evidence="14">
    <location>
        <begin position="995"/>
        <end position="1022"/>
    </location>
</feature>
<dbReference type="Gene3D" id="1.50.10.10">
    <property type="match status" value="1"/>
</dbReference>
<dbReference type="InterPro" id="IPR045583">
    <property type="entry name" value="KPBA/B_C"/>
</dbReference>
<evidence type="ECO:0000256" key="9">
    <source>
        <dbReference type="ARBA" id="ARBA00023136"/>
    </source>
</evidence>
<protein>
    <recommendedName>
        <fullName evidence="13">Phosphorylase b kinase regulatory subunit</fullName>
    </recommendedName>
</protein>
<dbReference type="Proteomes" id="UP001195483">
    <property type="component" value="Unassembled WGS sequence"/>
</dbReference>
<dbReference type="GO" id="GO:0005964">
    <property type="term" value="C:phosphorylase kinase complex"/>
    <property type="evidence" value="ECO:0007669"/>
    <property type="project" value="TreeGrafter"/>
</dbReference>
<evidence type="ECO:0000256" key="14">
    <source>
        <dbReference type="SAM" id="MobiDB-lite"/>
    </source>
</evidence>